<evidence type="ECO:0000313" key="3">
    <source>
        <dbReference type="EMBL" id="QBA23044.1"/>
    </source>
</evidence>
<name>A0A411DRT9_CHRID</name>
<feature type="region of interest" description="Disordered" evidence="1">
    <location>
        <begin position="46"/>
        <end position="125"/>
    </location>
</feature>
<keyword evidence="2" id="KW-0732">Signal</keyword>
<evidence type="ECO:0000256" key="1">
    <source>
        <dbReference type="SAM" id="MobiDB-lite"/>
    </source>
</evidence>
<feature type="signal peptide" evidence="2">
    <location>
        <begin position="1"/>
        <end position="18"/>
    </location>
</feature>
<protein>
    <submittedName>
        <fullName evidence="3">Uncharacterized protein</fullName>
    </submittedName>
</protein>
<accession>A0A411DRT9</accession>
<feature type="compositionally biased region" description="Basic and acidic residues" evidence="1">
    <location>
        <begin position="47"/>
        <end position="57"/>
    </location>
</feature>
<dbReference type="AlphaFoldDB" id="A0A411DRT9"/>
<proteinExistence type="predicted"/>
<feature type="compositionally biased region" description="Polar residues" evidence="1">
    <location>
        <begin position="102"/>
        <end position="125"/>
    </location>
</feature>
<feature type="compositionally biased region" description="Polar residues" evidence="1">
    <location>
        <begin position="58"/>
        <end position="67"/>
    </location>
</feature>
<feature type="chain" id="PRO_5019343440" evidence="2">
    <location>
        <begin position="19"/>
        <end position="139"/>
    </location>
</feature>
<evidence type="ECO:0000256" key="2">
    <source>
        <dbReference type="SAM" id="SignalP"/>
    </source>
</evidence>
<organism evidence="3">
    <name type="scientific">Chryseobacterium indologenes</name>
    <name type="common">Flavobacterium indologenes</name>
    <dbReference type="NCBI Taxonomy" id="253"/>
    <lineage>
        <taxon>Bacteria</taxon>
        <taxon>Pseudomonadati</taxon>
        <taxon>Bacteroidota</taxon>
        <taxon>Flavobacteriia</taxon>
        <taxon>Flavobacteriales</taxon>
        <taxon>Weeksellaceae</taxon>
        <taxon>Chryseobacterium group</taxon>
        <taxon>Chryseobacterium</taxon>
    </lineage>
</organism>
<dbReference type="EMBL" id="CP035532">
    <property type="protein sequence ID" value="QBA23044.1"/>
    <property type="molecule type" value="Genomic_DNA"/>
</dbReference>
<reference evidence="3" key="1">
    <citation type="submission" date="2019-01" db="EMBL/GenBank/DDBJ databases">
        <title>Whole Genome Sequencing for Putative Detection of Antimicrobial Resistance and Potential Virulence Factors in Chryseobacterium indologenes isolated from Nile Tilapia in Tanzania.</title>
        <authorList>
            <person name="Mwega E."/>
            <person name="Mutoloki S."/>
            <person name="Mugimba K."/>
            <person name="Colquhoun D."/>
            <person name="Mdegela R."/>
            <person name="Evensen O."/>
            <person name="Wasteson Y."/>
        </authorList>
    </citation>
    <scope>NUCLEOTIDE SEQUENCE [LARGE SCALE GENOMIC DNA]</scope>
    <source>
        <strain evidence="3">StR 01</strain>
    </source>
</reference>
<feature type="compositionally biased region" description="Basic and acidic residues" evidence="1">
    <location>
        <begin position="68"/>
        <end position="79"/>
    </location>
</feature>
<sequence length="139" mass="15411">MKIAYIIPLLFLSTIIYAQENKKAAPAEEDQTLVVKQAQEQQAKLMQEAKENNEKKTVNSGLASDQSLEVKKQESKTKAAADNSGKLLPNTASLEDLKKTIPNRQAYHNTTNSRNTKMNVTGLPNTATLEEIKKTIPKN</sequence>
<gene>
    <name evidence="3" type="ORF">EU348_18425</name>
</gene>